<dbReference type="AlphaFoldDB" id="A0A2P2ITV0"/>
<evidence type="ECO:0000313" key="1">
    <source>
        <dbReference type="EMBL" id="MBW84661.1"/>
    </source>
</evidence>
<protein>
    <submittedName>
        <fullName evidence="1">Uncharacterized protein</fullName>
    </submittedName>
</protein>
<name>A0A2P2ITV0_RHIMU</name>
<proteinExistence type="predicted"/>
<dbReference type="EMBL" id="GGEC01004178">
    <property type="protein sequence ID" value="MBW84661.1"/>
    <property type="molecule type" value="Transcribed_RNA"/>
</dbReference>
<sequence length="48" mass="5691">MYSIIVQNRFVCNSIFRSGSRLPCQNNFGTLLSTFNMFVFDRPKFQHK</sequence>
<accession>A0A2P2ITV0</accession>
<reference evidence="1" key="1">
    <citation type="submission" date="2018-02" db="EMBL/GenBank/DDBJ databases">
        <title>Rhizophora mucronata_Transcriptome.</title>
        <authorList>
            <person name="Meera S.P."/>
            <person name="Sreeshan A."/>
            <person name="Augustine A."/>
        </authorList>
    </citation>
    <scope>NUCLEOTIDE SEQUENCE</scope>
    <source>
        <tissue evidence="1">Leaf</tissue>
    </source>
</reference>
<organism evidence="1">
    <name type="scientific">Rhizophora mucronata</name>
    <name type="common">Asiatic mangrove</name>
    <dbReference type="NCBI Taxonomy" id="61149"/>
    <lineage>
        <taxon>Eukaryota</taxon>
        <taxon>Viridiplantae</taxon>
        <taxon>Streptophyta</taxon>
        <taxon>Embryophyta</taxon>
        <taxon>Tracheophyta</taxon>
        <taxon>Spermatophyta</taxon>
        <taxon>Magnoliopsida</taxon>
        <taxon>eudicotyledons</taxon>
        <taxon>Gunneridae</taxon>
        <taxon>Pentapetalae</taxon>
        <taxon>rosids</taxon>
        <taxon>fabids</taxon>
        <taxon>Malpighiales</taxon>
        <taxon>Rhizophoraceae</taxon>
        <taxon>Rhizophora</taxon>
    </lineage>
</organism>